<gene>
    <name evidence="2" type="ORF">FK531_19930</name>
</gene>
<dbReference type="PANTHER" id="PTHR43244:SF2">
    <property type="entry name" value="CONSERVED HYPOTHETICAL ALANINE AND PROLINE-RICH PROTEIN"/>
    <property type="match status" value="1"/>
</dbReference>
<dbReference type="Proteomes" id="UP000316256">
    <property type="component" value="Unassembled WGS sequence"/>
</dbReference>
<dbReference type="Pfam" id="PF00296">
    <property type="entry name" value="Bac_luciferase"/>
    <property type="match status" value="1"/>
</dbReference>
<dbReference type="InterPro" id="IPR050564">
    <property type="entry name" value="F420-G6PD/mer"/>
</dbReference>
<organism evidence="2 3">
    <name type="scientific">Rhodococcus spelaei</name>
    <dbReference type="NCBI Taxonomy" id="2546320"/>
    <lineage>
        <taxon>Bacteria</taxon>
        <taxon>Bacillati</taxon>
        <taxon>Actinomycetota</taxon>
        <taxon>Actinomycetes</taxon>
        <taxon>Mycobacteriales</taxon>
        <taxon>Nocardiaceae</taxon>
        <taxon>Rhodococcus</taxon>
    </lineage>
</organism>
<name>A0A541B064_9NOCA</name>
<proteinExistence type="predicted"/>
<dbReference type="Gene3D" id="3.20.20.30">
    <property type="entry name" value="Luciferase-like domain"/>
    <property type="match status" value="1"/>
</dbReference>
<evidence type="ECO:0000313" key="2">
    <source>
        <dbReference type="EMBL" id="TQF65711.1"/>
    </source>
</evidence>
<accession>A0A541B064</accession>
<dbReference type="CDD" id="cd01097">
    <property type="entry name" value="Tetrahydromethanopterin_reductase"/>
    <property type="match status" value="1"/>
</dbReference>
<dbReference type="NCBIfam" id="TIGR03617">
    <property type="entry name" value="F420_MSMEG_2256"/>
    <property type="match status" value="1"/>
</dbReference>
<dbReference type="EMBL" id="VIGH01000010">
    <property type="protein sequence ID" value="TQF65711.1"/>
    <property type="molecule type" value="Genomic_DNA"/>
</dbReference>
<dbReference type="GO" id="GO:0016705">
    <property type="term" value="F:oxidoreductase activity, acting on paired donors, with incorporation or reduction of molecular oxygen"/>
    <property type="evidence" value="ECO:0007669"/>
    <property type="project" value="InterPro"/>
</dbReference>
<protein>
    <submittedName>
        <fullName evidence="2">TIGR03617 family F420-dependent LLM class oxidoreductase</fullName>
        <ecNumber evidence="2">1.-.-.-</ecNumber>
    </submittedName>
</protein>
<dbReference type="EC" id="1.-.-.-" evidence="2"/>
<dbReference type="InterPro" id="IPR036661">
    <property type="entry name" value="Luciferase-like_sf"/>
</dbReference>
<dbReference type="InterPro" id="IPR019919">
    <property type="entry name" value="Lucif-like_OxRdtase_MSMEG_2256"/>
</dbReference>
<sequence length="346" mass="38106">MKVYAGTDPRLGLTEIGDYARRVEAAGYDGMHVSETVHDPFLLALQALQATSRIVVRTSVALAFVRSPVLTAYTAWDLSAISGGRFHLGLGSQVRQNIEQRYAMPWSEPAPRMRQYVQVVRAAFETFRTGELTPFDGKHYRFLRMQPYFNPHRGATDRTAPDIAAPPIYLGGVGRGMCLAAGELADGFVTHPTNSSPQYLEQDCLPALAEGAAVAGRTRADLDLVAGVQVITGATDADVSRERERQRRLFAFLYSTPAYHRELERSGLGGLREPLARMVRRDSWSELREVVTDDVLDAMLPTAPYSRLAEVIRDRVGGRADAVTLALPSDPEHDALMAEVVGQLHE</sequence>
<dbReference type="InterPro" id="IPR011251">
    <property type="entry name" value="Luciferase-like_dom"/>
</dbReference>
<dbReference type="AlphaFoldDB" id="A0A541B064"/>
<keyword evidence="2" id="KW-0560">Oxidoreductase</keyword>
<evidence type="ECO:0000313" key="3">
    <source>
        <dbReference type="Proteomes" id="UP000316256"/>
    </source>
</evidence>
<dbReference type="SUPFAM" id="SSF51679">
    <property type="entry name" value="Bacterial luciferase-like"/>
    <property type="match status" value="1"/>
</dbReference>
<comment type="caution">
    <text evidence="2">The sequence shown here is derived from an EMBL/GenBank/DDBJ whole genome shotgun (WGS) entry which is preliminary data.</text>
</comment>
<feature type="domain" description="Luciferase-like" evidence="1">
    <location>
        <begin position="12"/>
        <end position="317"/>
    </location>
</feature>
<reference evidence="2 3" key="1">
    <citation type="submission" date="2019-06" db="EMBL/GenBank/DDBJ databases">
        <title>Rhodococcus spaelei sp. nov., isolated from a cave.</title>
        <authorList>
            <person name="Lee S.D."/>
        </authorList>
    </citation>
    <scope>NUCLEOTIDE SEQUENCE [LARGE SCALE GENOMIC DNA]</scope>
    <source>
        <strain evidence="2 3">C9-5</strain>
    </source>
</reference>
<keyword evidence="3" id="KW-1185">Reference proteome</keyword>
<dbReference type="OrthoDB" id="3284378at2"/>
<evidence type="ECO:0000259" key="1">
    <source>
        <dbReference type="Pfam" id="PF00296"/>
    </source>
</evidence>
<dbReference type="PANTHER" id="PTHR43244">
    <property type="match status" value="1"/>
</dbReference>